<accession>A0A9Q0GUQ5</accession>
<evidence type="ECO:0000313" key="2">
    <source>
        <dbReference type="Proteomes" id="UP001141806"/>
    </source>
</evidence>
<evidence type="ECO:0000313" key="1">
    <source>
        <dbReference type="EMBL" id="KAJ4954532.1"/>
    </source>
</evidence>
<dbReference type="AlphaFoldDB" id="A0A9Q0GUQ5"/>
<dbReference type="EMBL" id="JAMYWD010000011">
    <property type="protein sequence ID" value="KAJ4954532.1"/>
    <property type="molecule type" value="Genomic_DNA"/>
</dbReference>
<dbReference type="Proteomes" id="UP001141806">
    <property type="component" value="Unassembled WGS sequence"/>
</dbReference>
<reference evidence="1" key="1">
    <citation type="journal article" date="2023" name="Plant J.">
        <title>The genome of the king protea, Protea cynaroides.</title>
        <authorList>
            <person name="Chang J."/>
            <person name="Duong T.A."/>
            <person name="Schoeman C."/>
            <person name="Ma X."/>
            <person name="Roodt D."/>
            <person name="Barker N."/>
            <person name="Li Z."/>
            <person name="Van de Peer Y."/>
            <person name="Mizrachi E."/>
        </authorList>
    </citation>
    <scope>NUCLEOTIDE SEQUENCE</scope>
    <source>
        <tissue evidence="1">Young leaves</tissue>
    </source>
</reference>
<organism evidence="1 2">
    <name type="scientific">Protea cynaroides</name>
    <dbReference type="NCBI Taxonomy" id="273540"/>
    <lineage>
        <taxon>Eukaryota</taxon>
        <taxon>Viridiplantae</taxon>
        <taxon>Streptophyta</taxon>
        <taxon>Embryophyta</taxon>
        <taxon>Tracheophyta</taxon>
        <taxon>Spermatophyta</taxon>
        <taxon>Magnoliopsida</taxon>
        <taxon>Proteales</taxon>
        <taxon>Proteaceae</taxon>
        <taxon>Protea</taxon>
    </lineage>
</organism>
<name>A0A9Q0GUQ5_9MAGN</name>
<sequence>MQYPVKNINNYGDGTCCDLWFTHDLRSAYHSDLAATPTNPPKFLILQLLCQASSTLNLVMNYIIHKNRWNGIQLGGIEKREIILPEGRESVFPYLSKFIPGFDFENFQLPGTMNCT</sequence>
<gene>
    <name evidence="1" type="ORF">NE237_011315</name>
</gene>
<keyword evidence="2" id="KW-1185">Reference proteome</keyword>
<proteinExistence type="predicted"/>
<protein>
    <submittedName>
        <fullName evidence="1">Uncharacterized protein</fullName>
    </submittedName>
</protein>
<comment type="caution">
    <text evidence="1">The sequence shown here is derived from an EMBL/GenBank/DDBJ whole genome shotgun (WGS) entry which is preliminary data.</text>
</comment>